<dbReference type="Proteomes" id="UP001314263">
    <property type="component" value="Unassembled WGS sequence"/>
</dbReference>
<dbReference type="SUPFAM" id="SSF54843">
    <property type="entry name" value="Ribosomal protein L22"/>
    <property type="match status" value="1"/>
</dbReference>
<dbReference type="PROSITE" id="PS00464">
    <property type="entry name" value="RIBOSOMAL_L22"/>
    <property type="match status" value="1"/>
</dbReference>
<keyword evidence="2 4" id="KW-0689">Ribosomal protein</keyword>
<name>A0AAV1HSA3_9CHLO</name>
<evidence type="ECO:0000256" key="1">
    <source>
        <dbReference type="ARBA" id="ARBA00009451"/>
    </source>
</evidence>
<gene>
    <name evidence="6" type="ORF">CVIRNUC_000836</name>
</gene>
<comment type="similarity">
    <text evidence="1 4">Belongs to the universal ribosomal protein uL22 family.</text>
</comment>
<dbReference type="InterPro" id="IPR001063">
    <property type="entry name" value="Ribosomal_uL22"/>
</dbReference>
<dbReference type="AlphaFoldDB" id="A0AAV1HSA3"/>
<sequence length="242" mass="26857">MNNLLRTSRCMLRLVSAHIYQPYAQIIDGRLGKSLGPEMSALLLYCRDISTSPAVTHVIQQPGWRGFATAEVSEGEAAEISPLLQTPAPASKPTAGKQRPVPRTPTRDRDPATAKAVLRDIPISAKKLAMWTDVVRRKHISDAIVQCDMAHKKAAKICLKVLRSAQANAVNNHGLDGSRLRVDLVHVGTGTPKKIVWPHGRGRSGIRRKYKSHLTVVLREGDWPVYARFQRPMMEKHFLQAA</sequence>
<dbReference type="Pfam" id="PF00237">
    <property type="entry name" value="Ribosomal_L22"/>
    <property type="match status" value="1"/>
</dbReference>
<dbReference type="InterPro" id="IPR047867">
    <property type="entry name" value="Ribosomal_uL22_bac/org-type"/>
</dbReference>
<dbReference type="Gene3D" id="3.90.470.10">
    <property type="entry name" value="Ribosomal protein L22/L17"/>
    <property type="match status" value="1"/>
</dbReference>
<dbReference type="GO" id="GO:0005762">
    <property type="term" value="C:mitochondrial large ribosomal subunit"/>
    <property type="evidence" value="ECO:0007669"/>
    <property type="project" value="TreeGrafter"/>
</dbReference>
<dbReference type="PANTHER" id="PTHR13501">
    <property type="entry name" value="CHLOROPLAST 50S RIBOSOMAL PROTEIN L22-RELATED"/>
    <property type="match status" value="1"/>
</dbReference>
<feature type="region of interest" description="Disordered" evidence="5">
    <location>
        <begin position="84"/>
        <end position="114"/>
    </location>
</feature>
<dbReference type="CDD" id="cd00336">
    <property type="entry name" value="Ribosomal_L22"/>
    <property type="match status" value="1"/>
</dbReference>
<keyword evidence="3 4" id="KW-0687">Ribonucleoprotein</keyword>
<reference evidence="6 7" key="1">
    <citation type="submission" date="2023-10" db="EMBL/GenBank/DDBJ databases">
        <authorList>
            <person name="Maclean D."/>
            <person name="Macfadyen A."/>
        </authorList>
    </citation>
    <scope>NUCLEOTIDE SEQUENCE [LARGE SCALE GENOMIC DNA]</scope>
</reference>
<keyword evidence="7" id="KW-1185">Reference proteome</keyword>
<accession>A0AAV1HSA3</accession>
<dbReference type="GO" id="GO:0006412">
    <property type="term" value="P:translation"/>
    <property type="evidence" value="ECO:0007669"/>
    <property type="project" value="InterPro"/>
</dbReference>
<organism evidence="6 7">
    <name type="scientific">Coccomyxa viridis</name>
    <dbReference type="NCBI Taxonomy" id="1274662"/>
    <lineage>
        <taxon>Eukaryota</taxon>
        <taxon>Viridiplantae</taxon>
        <taxon>Chlorophyta</taxon>
        <taxon>core chlorophytes</taxon>
        <taxon>Trebouxiophyceae</taxon>
        <taxon>Trebouxiophyceae incertae sedis</taxon>
        <taxon>Coccomyxaceae</taxon>
        <taxon>Coccomyxa</taxon>
    </lineage>
</organism>
<protein>
    <recommendedName>
        <fullName evidence="8">50S ribosomal protein L22</fullName>
    </recommendedName>
</protein>
<evidence type="ECO:0000256" key="3">
    <source>
        <dbReference type="ARBA" id="ARBA00023274"/>
    </source>
</evidence>
<comment type="caution">
    <text evidence="6">The sequence shown here is derived from an EMBL/GenBank/DDBJ whole genome shotgun (WGS) entry which is preliminary data.</text>
</comment>
<evidence type="ECO:0000256" key="5">
    <source>
        <dbReference type="SAM" id="MobiDB-lite"/>
    </source>
</evidence>
<evidence type="ECO:0000313" key="6">
    <source>
        <dbReference type="EMBL" id="CAK0736987.1"/>
    </source>
</evidence>
<dbReference type="InterPro" id="IPR018260">
    <property type="entry name" value="Ribosomal_uL22_CS"/>
</dbReference>
<evidence type="ECO:0000256" key="4">
    <source>
        <dbReference type="RuleBase" id="RU004005"/>
    </source>
</evidence>
<dbReference type="InterPro" id="IPR036394">
    <property type="entry name" value="Ribosomal_uL22_sf"/>
</dbReference>
<evidence type="ECO:0000256" key="2">
    <source>
        <dbReference type="ARBA" id="ARBA00022980"/>
    </source>
</evidence>
<evidence type="ECO:0008006" key="8">
    <source>
        <dbReference type="Google" id="ProtNLM"/>
    </source>
</evidence>
<dbReference type="GO" id="GO:0003735">
    <property type="term" value="F:structural constituent of ribosome"/>
    <property type="evidence" value="ECO:0007669"/>
    <property type="project" value="InterPro"/>
</dbReference>
<dbReference type="EMBL" id="CAUYUE010000001">
    <property type="protein sequence ID" value="CAK0736987.1"/>
    <property type="molecule type" value="Genomic_DNA"/>
</dbReference>
<evidence type="ECO:0000313" key="7">
    <source>
        <dbReference type="Proteomes" id="UP001314263"/>
    </source>
</evidence>
<proteinExistence type="inferred from homology"/>
<dbReference type="PANTHER" id="PTHR13501:SF8">
    <property type="entry name" value="LARGE RIBOSOMAL SUBUNIT PROTEIN UL22M"/>
    <property type="match status" value="1"/>
</dbReference>